<dbReference type="SUPFAM" id="SSF49464">
    <property type="entry name" value="Carboxypeptidase regulatory domain-like"/>
    <property type="match status" value="1"/>
</dbReference>
<comment type="caution">
    <text evidence="15">The sequence shown here is derived from an EMBL/GenBank/DDBJ whole genome shotgun (WGS) entry which is preliminary data.</text>
</comment>
<dbReference type="Gene3D" id="2.170.130.10">
    <property type="entry name" value="TonB-dependent receptor, plug domain"/>
    <property type="match status" value="1"/>
</dbReference>
<evidence type="ECO:0000256" key="6">
    <source>
        <dbReference type="ARBA" id="ARBA00022729"/>
    </source>
</evidence>
<evidence type="ECO:0000313" key="15">
    <source>
        <dbReference type="EMBL" id="GHE73322.1"/>
    </source>
</evidence>
<keyword evidence="4" id="KW-0410">Iron transport</keyword>
<keyword evidence="2" id="KW-0813">Transport</keyword>
<evidence type="ECO:0000256" key="13">
    <source>
        <dbReference type="SAM" id="MobiDB-lite"/>
    </source>
</evidence>
<comment type="subcellular location">
    <subcellularLocation>
        <location evidence="1">Cell outer membrane</location>
        <topology evidence="1">Multi-pass membrane protein</topology>
    </subcellularLocation>
</comment>
<keyword evidence="3" id="KW-1134">Transmembrane beta strand</keyword>
<dbReference type="Gene3D" id="2.40.170.20">
    <property type="entry name" value="TonB-dependent receptor, beta-barrel domain"/>
    <property type="match status" value="1"/>
</dbReference>
<keyword evidence="8 12" id="KW-0798">TonB box</keyword>
<dbReference type="Proteomes" id="UP000658258">
    <property type="component" value="Unassembled WGS sequence"/>
</dbReference>
<dbReference type="PANTHER" id="PTHR30069:SF29">
    <property type="entry name" value="HEMOGLOBIN AND HEMOGLOBIN-HAPTOGLOBIN-BINDING PROTEIN 1-RELATED"/>
    <property type="match status" value="1"/>
</dbReference>
<gene>
    <name evidence="15" type="ORF">GCM10011340_32370</name>
</gene>
<evidence type="ECO:0000256" key="2">
    <source>
        <dbReference type="ARBA" id="ARBA00022448"/>
    </source>
</evidence>
<keyword evidence="7" id="KW-0408">Iron</keyword>
<dbReference type="InterPro" id="IPR039426">
    <property type="entry name" value="TonB-dep_rcpt-like"/>
</dbReference>
<evidence type="ECO:0000256" key="12">
    <source>
        <dbReference type="RuleBase" id="RU003357"/>
    </source>
</evidence>
<reference evidence="16" key="1">
    <citation type="journal article" date="2019" name="Int. J. Syst. Evol. Microbiol.">
        <title>The Global Catalogue of Microorganisms (GCM) 10K type strain sequencing project: providing services to taxonomists for standard genome sequencing and annotation.</title>
        <authorList>
            <consortium name="The Broad Institute Genomics Platform"/>
            <consortium name="The Broad Institute Genome Sequencing Center for Infectious Disease"/>
            <person name="Wu L."/>
            <person name="Ma J."/>
        </authorList>
    </citation>
    <scope>NUCLEOTIDE SEQUENCE [LARGE SCALE GENOMIC DNA]</scope>
    <source>
        <strain evidence="16">CGMCC 1.15111</strain>
    </source>
</reference>
<evidence type="ECO:0000259" key="14">
    <source>
        <dbReference type="SMART" id="SM00965"/>
    </source>
</evidence>
<keyword evidence="16" id="KW-1185">Reference proteome</keyword>
<proteinExistence type="inferred from homology"/>
<evidence type="ECO:0000256" key="8">
    <source>
        <dbReference type="ARBA" id="ARBA00023077"/>
    </source>
</evidence>
<dbReference type="InterPro" id="IPR037066">
    <property type="entry name" value="Plug_dom_sf"/>
</dbReference>
<accession>A0ABQ3IBH4</accession>
<evidence type="ECO:0000313" key="16">
    <source>
        <dbReference type="Proteomes" id="UP000658258"/>
    </source>
</evidence>
<evidence type="ECO:0000256" key="3">
    <source>
        <dbReference type="ARBA" id="ARBA00022452"/>
    </source>
</evidence>
<keyword evidence="11" id="KW-0998">Cell outer membrane</keyword>
<feature type="domain" description="Secretin/TonB short N-terminal" evidence="14">
    <location>
        <begin position="10"/>
        <end position="61"/>
    </location>
</feature>
<dbReference type="InterPro" id="IPR012910">
    <property type="entry name" value="Plug_dom"/>
</dbReference>
<dbReference type="SUPFAM" id="SSF56935">
    <property type="entry name" value="Porins"/>
    <property type="match status" value="1"/>
</dbReference>
<dbReference type="Pfam" id="PF07715">
    <property type="entry name" value="Plug"/>
    <property type="match status" value="1"/>
</dbReference>
<keyword evidence="9 12" id="KW-0472">Membrane</keyword>
<keyword evidence="4" id="KW-0406">Ion transport</keyword>
<name>A0ABQ3IBH4_9BACT</name>
<keyword evidence="10" id="KW-0675">Receptor</keyword>
<evidence type="ECO:0000256" key="10">
    <source>
        <dbReference type="ARBA" id="ARBA00023170"/>
    </source>
</evidence>
<feature type="region of interest" description="Disordered" evidence="13">
    <location>
        <begin position="726"/>
        <end position="748"/>
    </location>
</feature>
<evidence type="ECO:0000256" key="11">
    <source>
        <dbReference type="ARBA" id="ARBA00023237"/>
    </source>
</evidence>
<dbReference type="EMBL" id="BNAG01000004">
    <property type="protein sequence ID" value="GHE73322.1"/>
    <property type="molecule type" value="Genomic_DNA"/>
</dbReference>
<evidence type="ECO:0000256" key="7">
    <source>
        <dbReference type="ARBA" id="ARBA00023004"/>
    </source>
</evidence>
<comment type="similarity">
    <text evidence="12">Belongs to the TonB-dependent receptor family.</text>
</comment>
<evidence type="ECO:0000256" key="5">
    <source>
        <dbReference type="ARBA" id="ARBA00022692"/>
    </source>
</evidence>
<dbReference type="PANTHER" id="PTHR30069">
    <property type="entry name" value="TONB-DEPENDENT OUTER MEMBRANE RECEPTOR"/>
    <property type="match status" value="1"/>
</dbReference>
<dbReference type="InterPro" id="IPR000531">
    <property type="entry name" value="Beta-barrel_TonB"/>
</dbReference>
<dbReference type="Gene3D" id="3.55.50.30">
    <property type="match status" value="1"/>
</dbReference>
<protein>
    <recommendedName>
        <fullName evidence="14">Secretin/TonB short N-terminal domain-containing protein</fullName>
    </recommendedName>
</protein>
<evidence type="ECO:0000256" key="1">
    <source>
        <dbReference type="ARBA" id="ARBA00004571"/>
    </source>
</evidence>
<keyword evidence="5" id="KW-0812">Transmembrane</keyword>
<dbReference type="InterPro" id="IPR036942">
    <property type="entry name" value="Beta-barrel_TonB_sf"/>
</dbReference>
<evidence type="ECO:0000256" key="9">
    <source>
        <dbReference type="ARBA" id="ARBA00023136"/>
    </source>
</evidence>
<organism evidence="15 16">
    <name type="scientific">Roseivirga thermotolerans</name>
    <dbReference type="NCBI Taxonomy" id="1758176"/>
    <lineage>
        <taxon>Bacteria</taxon>
        <taxon>Pseudomonadati</taxon>
        <taxon>Bacteroidota</taxon>
        <taxon>Cytophagia</taxon>
        <taxon>Cytophagales</taxon>
        <taxon>Roseivirgaceae</taxon>
        <taxon>Roseivirga</taxon>
    </lineage>
</organism>
<evidence type="ECO:0000256" key="4">
    <source>
        <dbReference type="ARBA" id="ARBA00022496"/>
    </source>
</evidence>
<dbReference type="InterPro" id="IPR011662">
    <property type="entry name" value="Secretin/TonB_short_N"/>
</dbReference>
<dbReference type="InterPro" id="IPR008969">
    <property type="entry name" value="CarboxyPept-like_regulatory"/>
</dbReference>
<dbReference type="SMART" id="SM00965">
    <property type="entry name" value="STN"/>
    <property type="match status" value="1"/>
</dbReference>
<dbReference type="Pfam" id="PF00593">
    <property type="entry name" value="TonB_dep_Rec_b-barrel"/>
    <property type="match status" value="1"/>
</dbReference>
<keyword evidence="6" id="KW-0732">Signal</keyword>
<sequence>MAQLESTYGVYFSYNPAEIKGLTTSLPDSTLSTEKALRQLLQNLPLSFEKVKDKFYVIKKANSRFVELQIEDGETGVPLPFSTVRLKGTSKGQIANNEGVARLIIPAGKEQWLEVFFLGYQTKSIWIDTLSAVSSLKLNLYPEPLELNDYEIKEYLNPGIVADPKANSFRILPQEMEILPGLSERDVLLSAQIIAGVSSNDESASGINIRGSSRDNTLLYWNNVPIYHTAHYFGNISSFIPSSVGALDIYKNYIPVRYGGASAGLIAIQPRNSVEDKISGEISTNMTHADGFLKLPVLDKKGSLMLAARRSYNDAIPTWTFNSYGRKLFESETRDRQGLLRVADFSNNLNFSDLNLQWNYEASSRSNFSIGYISAHSQFGYKETNPQQRINIEQAHEVNSYGADLAWNYRVADRTSLAVSMAYSDYAMAYSFTNLRNPSDTSDDDTESRSNTVKNWEARVALTQRFGKGHLLSYGYQFNNLDIVNLINTQNFFEQNNAELIDSKANVHAFFSDMNLTMNQDFELVLSGRLTLLESLQKTVFSPQIKLNYNLGSHLLFKSSYGLYHQYLSTIKESQFTLSNAVEQHWLLADSEELVPLVENQQLSIGLIYNYADWLWDVDIYTKAIDGLLARNLGFGFTREDGFNQGSERIWGVDLTLRKRWKYFRTWVNYNFQDSEVSFSNLFPNSFPSSLNIRHQVGWSGSYSKGAWEFSLGYTFKTGAPYTSIDNVRLDDRRPPPPPGQGNPGDRQYKLRFSAPNSIRLPNYHRVDASIWHRFKGHNWKGEVGLSFINLLNRTNTYAVSYLVDFNRNGDVDVLERTKFFLRFTPNVSLRILF</sequence>